<evidence type="ECO:0000313" key="3">
    <source>
        <dbReference type="Proteomes" id="UP000070121"/>
    </source>
</evidence>
<accession>A0A135TQ92</accession>
<dbReference type="AlphaFoldDB" id="A0A135TQ92"/>
<keyword evidence="1" id="KW-0472">Membrane</keyword>
<feature type="transmembrane region" description="Helical" evidence="1">
    <location>
        <begin position="20"/>
        <end position="41"/>
    </location>
</feature>
<reference evidence="2 3" key="1">
    <citation type="submission" date="2014-02" db="EMBL/GenBank/DDBJ databases">
        <title>The genome sequence of Colletotrichum salicis CBS 607.94.</title>
        <authorList>
            <person name="Baroncelli R."/>
            <person name="Thon M.R."/>
        </authorList>
    </citation>
    <scope>NUCLEOTIDE SEQUENCE [LARGE SCALE GENOMIC DNA]</scope>
    <source>
        <strain evidence="2 3">CBS 607.94</strain>
    </source>
</reference>
<protein>
    <submittedName>
        <fullName evidence="2">Uncharacterized protein</fullName>
    </submittedName>
</protein>
<name>A0A135TQ92_9PEZI</name>
<organism evidence="2 3">
    <name type="scientific">Colletotrichum salicis</name>
    <dbReference type="NCBI Taxonomy" id="1209931"/>
    <lineage>
        <taxon>Eukaryota</taxon>
        <taxon>Fungi</taxon>
        <taxon>Dikarya</taxon>
        <taxon>Ascomycota</taxon>
        <taxon>Pezizomycotina</taxon>
        <taxon>Sordariomycetes</taxon>
        <taxon>Hypocreomycetidae</taxon>
        <taxon>Glomerellales</taxon>
        <taxon>Glomerellaceae</taxon>
        <taxon>Colletotrichum</taxon>
        <taxon>Colletotrichum acutatum species complex</taxon>
    </lineage>
</organism>
<dbReference type="Proteomes" id="UP000070121">
    <property type="component" value="Unassembled WGS sequence"/>
</dbReference>
<proteinExistence type="predicted"/>
<dbReference type="EMBL" id="JFFI01001908">
    <property type="protein sequence ID" value="KXH50309.1"/>
    <property type="molecule type" value="Genomic_DNA"/>
</dbReference>
<sequence length="496" mass="55484">MHRHQSWFSYPISKPYPFRWFTPVVLVGGVILTVFLSLVNLSANGYYLKTLYTSDPNGTEAYSNAQYVDNATIPIYFRAKIMAQDECQPRLLTIGDSFFTSNLGFRYIIKAISDSRTKSLSSLNYKNNTLESCSPKSIALKLKKSDTAVPPAASWWLSYGESTMKATVDCTVVTDDGLMTITLITEEASGGDHDYSYVIEDDYRTHASVWWGTRLLNAYWSGVMTVAANMTNIYGSKNYVVRSLLTYTPKPSEDIYTDDFFDLYWWLANADSSILNKNMDKSLKDYNSDWYGSPALTEGLHSAKVLFSLLSLDLGNCQAPNLLLDDRGLQYTILAPDDYNRDPGRILNGSKSQIYGSDRYNMIPTPGSNDTNSGLVKLRDSYDKFQPMMGPLGCATATIVSQYLCSVPQQKNGGVMLFSILLADLLFLQAAWKILTWIADGLVSRGNTEAMTCQGCQARIGSYHSLQDFSSTRNGFGAVPKRTMDWSESRETILRQ</sequence>
<keyword evidence="1" id="KW-0812">Transmembrane</keyword>
<dbReference type="STRING" id="1209931.A0A135TQ92"/>
<dbReference type="OrthoDB" id="3220769at2759"/>
<evidence type="ECO:0000313" key="2">
    <source>
        <dbReference type="EMBL" id="KXH50309.1"/>
    </source>
</evidence>
<gene>
    <name evidence="2" type="ORF">CSAL01_09265</name>
</gene>
<comment type="caution">
    <text evidence="2">The sequence shown here is derived from an EMBL/GenBank/DDBJ whole genome shotgun (WGS) entry which is preliminary data.</text>
</comment>
<evidence type="ECO:0000256" key="1">
    <source>
        <dbReference type="SAM" id="Phobius"/>
    </source>
</evidence>
<keyword evidence="3" id="KW-1185">Reference proteome</keyword>
<keyword evidence="1" id="KW-1133">Transmembrane helix</keyword>